<protein>
    <submittedName>
        <fullName evidence="1">Uncharacterized protein</fullName>
    </submittedName>
</protein>
<organism evidence="1 2">
    <name type="scientific">Poecilia latipinna</name>
    <name type="common">sailfin molly</name>
    <dbReference type="NCBI Taxonomy" id="48699"/>
    <lineage>
        <taxon>Eukaryota</taxon>
        <taxon>Metazoa</taxon>
        <taxon>Chordata</taxon>
        <taxon>Craniata</taxon>
        <taxon>Vertebrata</taxon>
        <taxon>Euteleostomi</taxon>
        <taxon>Actinopterygii</taxon>
        <taxon>Neopterygii</taxon>
        <taxon>Teleostei</taxon>
        <taxon>Neoteleostei</taxon>
        <taxon>Acanthomorphata</taxon>
        <taxon>Ovalentaria</taxon>
        <taxon>Atherinomorphae</taxon>
        <taxon>Cyprinodontiformes</taxon>
        <taxon>Poeciliidae</taxon>
        <taxon>Poeciliinae</taxon>
        <taxon>Poecilia</taxon>
    </lineage>
</organism>
<dbReference type="AlphaFoldDB" id="A0A3B3U7X5"/>
<keyword evidence="2" id="KW-1185">Reference proteome</keyword>
<accession>A0A3B3U7X5</accession>
<sequence>MIPQHLCNLTTLKSASTSASRLAEKAEQDTQLITVDEKLVRIPAFQRDT</sequence>
<dbReference type="Proteomes" id="UP000261500">
    <property type="component" value="Unplaced"/>
</dbReference>
<evidence type="ECO:0000313" key="1">
    <source>
        <dbReference type="Ensembl" id="ENSPLAP00000009028.1"/>
    </source>
</evidence>
<reference evidence="1" key="1">
    <citation type="submission" date="2025-08" db="UniProtKB">
        <authorList>
            <consortium name="Ensembl"/>
        </authorList>
    </citation>
    <scope>IDENTIFICATION</scope>
</reference>
<name>A0A3B3U7X5_9TELE</name>
<evidence type="ECO:0000313" key="2">
    <source>
        <dbReference type="Proteomes" id="UP000261500"/>
    </source>
</evidence>
<proteinExistence type="predicted"/>
<reference evidence="1" key="2">
    <citation type="submission" date="2025-09" db="UniProtKB">
        <authorList>
            <consortium name="Ensembl"/>
        </authorList>
    </citation>
    <scope>IDENTIFICATION</scope>
</reference>
<dbReference type="Ensembl" id="ENSPLAT00000001898.1">
    <property type="protein sequence ID" value="ENSPLAP00000009028.1"/>
    <property type="gene ID" value="ENSPLAG00000011699.1"/>
</dbReference>